<protein>
    <recommendedName>
        <fullName evidence="1">Hint domain-containing protein</fullName>
    </recommendedName>
</protein>
<dbReference type="Proteomes" id="UP000295431">
    <property type="component" value="Unassembled WGS sequence"/>
</dbReference>
<name>A0A4R4PA32_9ACTN</name>
<dbReference type="InterPro" id="IPR036844">
    <property type="entry name" value="Hint_dom_sf"/>
</dbReference>
<dbReference type="PROSITE" id="PS50818">
    <property type="entry name" value="INTEIN_C_TER"/>
    <property type="match status" value="1"/>
</dbReference>
<dbReference type="OrthoDB" id="582519at2"/>
<keyword evidence="3" id="KW-1185">Reference proteome</keyword>
<organism evidence="2 3">
    <name type="scientific">Actinomadura bangladeshensis</name>
    <dbReference type="NCBI Taxonomy" id="453573"/>
    <lineage>
        <taxon>Bacteria</taxon>
        <taxon>Bacillati</taxon>
        <taxon>Actinomycetota</taxon>
        <taxon>Actinomycetes</taxon>
        <taxon>Streptosporangiales</taxon>
        <taxon>Thermomonosporaceae</taxon>
        <taxon>Actinomadura</taxon>
    </lineage>
</organism>
<dbReference type="AlphaFoldDB" id="A0A4R4PA32"/>
<dbReference type="NCBIfam" id="TIGR01443">
    <property type="entry name" value="intein_Cterm"/>
    <property type="match status" value="1"/>
</dbReference>
<dbReference type="Pfam" id="PF07591">
    <property type="entry name" value="PT-HINT"/>
    <property type="match status" value="1"/>
</dbReference>
<sequence>MSAGAVGGAIGGRLFRGCRAGGRHSFTAATPVLLADGSAKAISKIKVGDKVLASVPGGHTETHKVERVIVTRTDHDFVDLTIATSHPGRGPPATLTTTATHPFYDITQSAFVDAAHIKQGDKLQQPDGTTATVKKTHRYTATQVTYDLTINGLHTYYVEAGTTPVLVHNCNGAGGATDLEMSWVARAVANGERSWDSITWYKSNGDGFDAFSLPEPDWGLSFTRNIGRKGEAAAARPRGFINDDDPYCSCGG</sequence>
<proteinExistence type="predicted"/>
<evidence type="ECO:0000259" key="1">
    <source>
        <dbReference type="SMART" id="SM00306"/>
    </source>
</evidence>
<gene>
    <name evidence="2" type="ORF">E1284_07800</name>
</gene>
<dbReference type="Gene3D" id="2.170.16.10">
    <property type="entry name" value="Hedgehog/Intein (Hint) domain"/>
    <property type="match status" value="1"/>
</dbReference>
<dbReference type="SMART" id="SM00306">
    <property type="entry name" value="HintN"/>
    <property type="match status" value="1"/>
</dbReference>
<dbReference type="InterPro" id="IPR030934">
    <property type="entry name" value="Intein_C"/>
</dbReference>
<evidence type="ECO:0000313" key="2">
    <source>
        <dbReference type="EMBL" id="TDC17880.1"/>
    </source>
</evidence>
<accession>A0A4R4PA32</accession>
<dbReference type="InterPro" id="IPR003587">
    <property type="entry name" value="Hint_dom_N"/>
</dbReference>
<evidence type="ECO:0000313" key="3">
    <source>
        <dbReference type="Proteomes" id="UP000295431"/>
    </source>
</evidence>
<dbReference type="SUPFAM" id="SSF51294">
    <property type="entry name" value="Hedgehog/intein (Hint) domain"/>
    <property type="match status" value="1"/>
</dbReference>
<feature type="domain" description="Hint" evidence="1">
    <location>
        <begin position="23"/>
        <end position="127"/>
    </location>
</feature>
<comment type="caution">
    <text evidence="2">The sequence shown here is derived from an EMBL/GenBank/DDBJ whole genome shotgun (WGS) entry which is preliminary data.</text>
</comment>
<reference evidence="2 3" key="1">
    <citation type="submission" date="2019-03" db="EMBL/GenBank/DDBJ databases">
        <title>Draft genome sequences of novel Actinobacteria.</title>
        <authorList>
            <person name="Sahin N."/>
            <person name="Ay H."/>
            <person name="Saygin H."/>
        </authorList>
    </citation>
    <scope>NUCLEOTIDE SEQUENCE [LARGE SCALE GENOMIC DNA]</scope>
    <source>
        <strain evidence="2 3">DSM 45347</strain>
    </source>
</reference>
<dbReference type="EMBL" id="SMJW01000026">
    <property type="protein sequence ID" value="TDC17880.1"/>
    <property type="molecule type" value="Genomic_DNA"/>
</dbReference>
<dbReference type="CDD" id="cd00081">
    <property type="entry name" value="Hint"/>
    <property type="match status" value="1"/>
</dbReference>